<gene>
    <name evidence="1" type="ORF">KGA66_03310</name>
</gene>
<evidence type="ECO:0000313" key="2">
    <source>
        <dbReference type="Proteomes" id="UP000677913"/>
    </source>
</evidence>
<dbReference type="AlphaFoldDB" id="A0A8J8B9P7"/>
<protein>
    <submittedName>
        <fullName evidence="1">Uncharacterized protein</fullName>
    </submittedName>
</protein>
<dbReference type="Proteomes" id="UP000677913">
    <property type="component" value="Unassembled WGS sequence"/>
</dbReference>
<reference evidence="1" key="1">
    <citation type="submission" date="2021-04" db="EMBL/GenBank/DDBJ databases">
        <title>Genome based classification of Actinospica acidithermotolerans sp. nov., an actinobacterium isolated from an Indonesian hot spring.</title>
        <authorList>
            <person name="Kusuma A.B."/>
            <person name="Putra K.E."/>
            <person name="Nafisah S."/>
            <person name="Loh J."/>
            <person name="Nouioui I."/>
            <person name="Goodfellow M."/>
        </authorList>
    </citation>
    <scope>NUCLEOTIDE SEQUENCE</scope>
    <source>
        <strain evidence="1">DSM 45618</strain>
    </source>
</reference>
<evidence type="ECO:0000313" key="1">
    <source>
        <dbReference type="EMBL" id="MBS2962062.1"/>
    </source>
</evidence>
<comment type="caution">
    <text evidence="1">The sequence shown here is derived from an EMBL/GenBank/DDBJ whole genome shotgun (WGS) entry which is preliminary data.</text>
</comment>
<organism evidence="1 2">
    <name type="scientific">Actinocrinis puniceicyclus</name>
    <dbReference type="NCBI Taxonomy" id="977794"/>
    <lineage>
        <taxon>Bacteria</taxon>
        <taxon>Bacillati</taxon>
        <taxon>Actinomycetota</taxon>
        <taxon>Actinomycetes</taxon>
        <taxon>Catenulisporales</taxon>
        <taxon>Actinospicaceae</taxon>
        <taxon>Actinocrinis</taxon>
    </lineage>
</organism>
<name>A0A8J8B9P7_9ACTN</name>
<dbReference type="RefSeq" id="WP_211464331.1">
    <property type="nucleotide sequence ID" value="NZ_JAGSXH010000006.1"/>
</dbReference>
<accession>A0A8J8B9P7</accession>
<dbReference type="EMBL" id="JAGSXH010000006">
    <property type="protein sequence ID" value="MBS2962062.1"/>
    <property type="molecule type" value="Genomic_DNA"/>
</dbReference>
<keyword evidence="2" id="KW-1185">Reference proteome</keyword>
<proteinExistence type="predicted"/>
<sequence length="166" mass="18542">MLQSLNALRDERNRSAHGDIPQSLPECALRAAEAGHQLEAAVTEAAFLTDFPWLLIRSTNYRPGRRTFEVTASLTMGGHPDFDLRRFVLTQPVGTDLFYLLDHGAPILLSPFVTSRFCPTCRNLEVCYPVHADSGTGPATMRSFERGHDIEDLQLGDEIRNLTDSR</sequence>